<dbReference type="SMART" id="SM00255">
    <property type="entry name" value="TIR"/>
    <property type="match status" value="1"/>
</dbReference>
<gene>
    <name evidence="3" type="ORF">BECKH772A_GA0070896_102003</name>
    <name evidence="2" type="ORF">BECKH772B_GA0070898_102013</name>
    <name evidence="4" type="ORF">BECKH772C_GA0070978_101983</name>
</gene>
<sequence length="257" mass="29062">MEQNNKLKMFISYSHQDETHVDDLVKYIAPLKDKGSIEYWYDRKIVAGEPFQEKIDVNLENADIVCLLISADFLSSEACSKERKAALESERKRGTTVVPIILSECGWLDYEEISSLLALPTDGKPISSFPSPDKAWKNVYDGIKNVIGNHRTIKLLKNTEPFLHFLNDAESLTKASSHKEIVSLDDVFIHPELGKSDDLGKYERKLNSRDLMASLPGGRKIVISGENQSGRTTLCNEDIPLFARERIRSGIHGRERQ</sequence>
<dbReference type="EMBL" id="CAADFG010000200">
    <property type="protein sequence ID" value="VFK00737.1"/>
    <property type="molecule type" value="Genomic_DNA"/>
</dbReference>
<dbReference type="AlphaFoldDB" id="A0A450V7T9"/>
<accession>A0A450V7T9</accession>
<dbReference type="EMBL" id="CAADFI010000201">
    <property type="protein sequence ID" value="VFK00719.1"/>
    <property type="molecule type" value="Genomic_DNA"/>
</dbReference>
<name>A0A450V7T9_9GAMM</name>
<dbReference type="InterPro" id="IPR000157">
    <property type="entry name" value="TIR_dom"/>
</dbReference>
<evidence type="ECO:0000259" key="1">
    <source>
        <dbReference type="PROSITE" id="PS50104"/>
    </source>
</evidence>
<dbReference type="GO" id="GO:0007165">
    <property type="term" value="P:signal transduction"/>
    <property type="evidence" value="ECO:0007669"/>
    <property type="project" value="InterPro"/>
</dbReference>
<dbReference type="SUPFAM" id="SSF52200">
    <property type="entry name" value="Toll/Interleukin receptor TIR domain"/>
    <property type="match status" value="1"/>
</dbReference>
<dbReference type="Pfam" id="PF13676">
    <property type="entry name" value="TIR_2"/>
    <property type="match status" value="1"/>
</dbReference>
<evidence type="ECO:0000313" key="2">
    <source>
        <dbReference type="EMBL" id="VFK00719.1"/>
    </source>
</evidence>
<feature type="domain" description="TIR" evidence="1">
    <location>
        <begin position="5"/>
        <end position="143"/>
    </location>
</feature>
<dbReference type="PROSITE" id="PS50104">
    <property type="entry name" value="TIR"/>
    <property type="match status" value="1"/>
</dbReference>
<dbReference type="Gene3D" id="3.40.50.10140">
    <property type="entry name" value="Toll/interleukin-1 receptor homology (TIR) domain"/>
    <property type="match status" value="1"/>
</dbReference>
<reference evidence="3" key="1">
    <citation type="submission" date="2019-02" db="EMBL/GenBank/DDBJ databases">
        <authorList>
            <person name="Gruber-Vodicka R. H."/>
            <person name="Seah K. B. B."/>
        </authorList>
    </citation>
    <scope>NUCLEOTIDE SEQUENCE</scope>
    <source>
        <strain evidence="4">BECK_SA2B12</strain>
        <strain evidence="3">BECK_SA2B15</strain>
        <strain evidence="2">BECK_SA2B20</strain>
    </source>
</reference>
<evidence type="ECO:0000313" key="4">
    <source>
        <dbReference type="EMBL" id="VFK04672.1"/>
    </source>
</evidence>
<protein>
    <submittedName>
        <fullName evidence="3">TIR domain-containing protein</fullName>
    </submittedName>
</protein>
<dbReference type="InterPro" id="IPR035897">
    <property type="entry name" value="Toll_tir_struct_dom_sf"/>
</dbReference>
<dbReference type="EMBL" id="CAADFJ010000198">
    <property type="protein sequence ID" value="VFK04672.1"/>
    <property type="molecule type" value="Genomic_DNA"/>
</dbReference>
<organism evidence="3">
    <name type="scientific">Candidatus Kentrum eta</name>
    <dbReference type="NCBI Taxonomy" id="2126337"/>
    <lineage>
        <taxon>Bacteria</taxon>
        <taxon>Pseudomonadati</taxon>
        <taxon>Pseudomonadota</taxon>
        <taxon>Gammaproteobacteria</taxon>
        <taxon>Candidatus Kentrum</taxon>
    </lineage>
</organism>
<evidence type="ECO:0000313" key="3">
    <source>
        <dbReference type="EMBL" id="VFK00737.1"/>
    </source>
</evidence>
<proteinExistence type="predicted"/>